<dbReference type="EMBL" id="QEPN01000002">
    <property type="protein sequence ID" value="RDE73051.1"/>
    <property type="molecule type" value="Genomic_DNA"/>
</dbReference>
<dbReference type="Proteomes" id="UP000253872">
    <property type="component" value="Unassembled WGS sequence"/>
</dbReference>
<evidence type="ECO:0000313" key="1">
    <source>
        <dbReference type="EMBL" id="RDE73051.1"/>
    </source>
</evidence>
<proteinExistence type="predicted"/>
<name>A0A369YEC0_9PAST</name>
<organism evidence="1 2">
    <name type="scientific">Haemophilus sputorum</name>
    <dbReference type="NCBI Taxonomy" id="1078480"/>
    <lineage>
        <taxon>Bacteria</taxon>
        <taxon>Pseudomonadati</taxon>
        <taxon>Pseudomonadota</taxon>
        <taxon>Gammaproteobacteria</taxon>
        <taxon>Pasteurellales</taxon>
        <taxon>Pasteurellaceae</taxon>
        <taxon>Haemophilus</taxon>
    </lineage>
</organism>
<accession>A0A369YEC0</accession>
<dbReference type="RefSeq" id="WP_111402082.1">
    <property type="nucleotide sequence ID" value="NZ_QEPN01000002.1"/>
</dbReference>
<sequence>MAERSLLFEYQKQKVEQIKQEFTIDKLGEYWAIATDVNKRLLLKLADFDLTPKHWGGYSKQEQRALQSCALWVESCGGCQSEFRKKLSALEKRVNGRD</sequence>
<reference evidence="1 2" key="1">
    <citation type="submission" date="2018-05" db="EMBL/GenBank/DDBJ databases">
        <title>Draft Genome Sequences for a Diverse set of 7 Haemophilus Species.</title>
        <authorList>
            <person name="Nichols M."/>
            <person name="Topaz N."/>
            <person name="Wang X."/>
            <person name="Wang X."/>
            <person name="Boxrud D."/>
        </authorList>
    </citation>
    <scope>NUCLEOTIDE SEQUENCE [LARGE SCALE GENOMIC DNA]</scope>
    <source>
        <strain evidence="1 2">C2002001239</strain>
    </source>
</reference>
<protein>
    <submittedName>
        <fullName evidence="1">Uncharacterized protein</fullName>
    </submittedName>
</protein>
<gene>
    <name evidence="1" type="ORF">DPV93_02910</name>
</gene>
<comment type="caution">
    <text evidence="1">The sequence shown here is derived from an EMBL/GenBank/DDBJ whole genome shotgun (WGS) entry which is preliminary data.</text>
</comment>
<dbReference type="AlphaFoldDB" id="A0A369YEC0"/>
<evidence type="ECO:0000313" key="2">
    <source>
        <dbReference type="Proteomes" id="UP000253872"/>
    </source>
</evidence>